<dbReference type="PROSITE" id="PS51257">
    <property type="entry name" value="PROKAR_LIPOPROTEIN"/>
    <property type="match status" value="1"/>
</dbReference>
<proteinExistence type="predicted"/>
<dbReference type="RefSeq" id="WP_196836251.1">
    <property type="nucleotide sequence ID" value="NZ_JADOTZ010000001.1"/>
</dbReference>
<comment type="caution">
    <text evidence="3">The sequence shown here is derived from an EMBL/GenBank/DDBJ whole genome shotgun (WGS) entry which is preliminary data.</text>
</comment>
<keyword evidence="2" id="KW-0732">Signal</keyword>
<dbReference type="Proteomes" id="UP000625033">
    <property type="component" value="Unassembled WGS sequence"/>
</dbReference>
<reference evidence="3" key="1">
    <citation type="submission" date="2020-11" db="EMBL/GenBank/DDBJ databases">
        <title>Sequencing the genomes of 1000 actinobacteria strains.</title>
        <authorList>
            <person name="Klenk H.-P."/>
        </authorList>
    </citation>
    <scope>NUCLEOTIDE SEQUENCE</scope>
    <source>
        <strain evidence="3">DSM 26152</strain>
    </source>
</reference>
<evidence type="ECO:0000256" key="2">
    <source>
        <dbReference type="SAM" id="SignalP"/>
    </source>
</evidence>
<dbReference type="EMBL" id="JADOTZ010000001">
    <property type="protein sequence ID" value="MBG6085020.1"/>
    <property type="molecule type" value="Genomic_DNA"/>
</dbReference>
<sequence length="251" mass="24963">MATPARPAARLAGAGAAAALVCAVAACAGGTPKPSESPGATALSPPASPSPSDSAPPTEPSSAEPPGSAEPSESSPPEVPPPGEWVITPAAFGPIELGADLESVAEQLGGTISNPSADQDGAECRVATDFAIEGFHGDLQVTAVDSVVVAVKWGINQSTSIDADMELPATADGVTLASPDAEVSGAMGPEALVNGWGPSSGVAWAEREGENLLVAESTTLSPAEQPSSGFIGWLYVFNDEDGDTFPECQGN</sequence>
<evidence type="ECO:0000313" key="4">
    <source>
        <dbReference type="Proteomes" id="UP000625033"/>
    </source>
</evidence>
<evidence type="ECO:0000313" key="3">
    <source>
        <dbReference type="EMBL" id="MBG6085020.1"/>
    </source>
</evidence>
<name>A0A931DDX3_9MICC</name>
<evidence type="ECO:0000256" key="1">
    <source>
        <dbReference type="SAM" id="MobiDB-lite"/>
    </source>
</evidence>
<feature type="region of interest" description="Disordered" evidence="1">
    <location>
        <begin position="28"/>
        <end position="88"/>
    </location>
</feature>
<organism evidence="3 4">
    <name type="scientific">Zhihengliuella flava</name>
    <dbReference type="NCBI Taxonomy" id="1285193"/>
    <lineage>
        <taxon>Bacteria</taxon>
        <taxon>Bacillati</taxon>
        <taxon>Actinomycetota</taxon>
        <taxon>Actinomycetes</taxon>
        <taxon>Micrococcales</taxon>
        <taxon>Micrococcaceae</taxon>
        <taxon>Zhihengliuella</taxon>
    </lineage>
</organism>
<feature type="chain" id="PRO_5038025468" evidence="2">
    <location>
        <begin position="29"/>
        <end position="251"/>
    </location>
</feature>
<keyword evidence="4" id="KW-1185">Reference proteome</keyword>
<protein>
    <submittedName>
        <fullName evidence="3">Uncharacterized protein</fullName>
    </submittedName>
</protein>
<dbReference type="AlphaFoldDB" id="A0A931DDX3"/>
<gene>
    <name evidence="3" type="ORF">IW252_001787</name>
</gene>
<feature type="signal peptide" evidence="2">
    <location>
        <begin position="1"/>
        <end position="28"/>
    </location>
</feature>
<feature type="compositionally biased region" description="Low complexity" evidence="1">
    <location>
        <begin position="28"/>
        <end position="76"/>
    </location>
</feature>
<accession>A0A931DDX3</accession>